<dbReference type="Pfam" id="PF02880">
    <property type="entry name" value="PGM_PMM_III"/>
    <property type="match status" value="1"/>
</dbReference>
<comment type="cofactor">
    <cofactor evidence="9">
        <name>Mg(2+)</name>
        <dbReference type="ChEBI" id="CHEBI:18420"/>
    </cofactor>
    <text evidence="9">Binds 1 Mg(2+) ion per subunit.</text>
</comment>
<dbReference type="PANTHER" id="PTHR42946:SF1">
    <property type="entry name" value="PHOSPHOGLUCOMUTASE (ALPHA-D-GLUCOSE-1,6-BISPHOSPHATE-DEPENDENT)"/>
    <property type="match status" value="1"/>
</dbReference>
<dbReference type="Pfam" id="PF02878">
    <property type="entry name" value="PGM_PMM_I"/>
    <property type="match status" value="1"/>
</dbReference>
<evidence type="ECO:0000256" key="3">
    <source>
        <dbReference type="ARBA" id="ARBA00022723"/>
    </source>
</evidence>
<keyword evidence="3 9" id="KW-0479">Metal-binding</keyword>
<evidence type="ECO:0000256" key="4">
    <source>
        <dbReference type="ARBA" id="ARBA00022842"/>
    </source>
</evidence>
<dbReference type="GO" id="GO:0000287">
    <property type="term" value="F:magnesium ion binding"/>
    <property type="evidence" value="ECO:0007669"/>
    <property type="project" value="UniProtKB-UniRule"/>
</dbReference>
<dbReference type="FunFam" id="3.40.120.10:FF:000002">
    <property type="entry name" value="Phosphoglucosamine mutase"/>
    <property type="match status" value="1"/>
</dbReference>
<feature type="binding site" description="via phosphate group" evidence="9">
    <location>
        <position position="105"/>
    </location>
    <ligand>
        <name>Mg(2+)</name>
        <dbReference type="ChEBI" id="CHEBI:18420"/>
    </ligand>
</feature>
<evidence type="ECO:0000256" key="9">
    <source>
        <dbReference type="HAMAP-Rule" id="MF_01554"/>
    </source>
</evidence>
<name>A0A1I1LK30_9ACTN</name>
<dbReference type="AlphaFoldDB" id="A0A1I1LK30"/>
<evidence type="ECO:0000256" key="1">
    <source>
        <dbReference type="ARBA" id="ARBA00010231"/>
    </source>
</evidence>
<evidence type="ECO:0000313" key="17">
    <source>
        <dbReference type="Proteomes" id="UP000198832"/>
    </source>
</evidence>
<dbReference type="OrthoDB" id="9803322at2"/>
<evidence type="ECO:0000313" key="16">
    <source>
        <dbReference type="EMBL" id="SFC71328.1"/>
    </source>
</evidence>
<evidence type="ECO:0000256" key="5">
    <source>
        <dbReference type="ARBA" id="ARBA00023235"/>
    </source>
</evidence>
<evidence type="ECO:0000259" key="12">
    <source>
        <dbReference type="Pfam" id="PF00408"/>
    </source>
</evidence>
<evidence type="ECO:0000256" key="2">
    <source>
        <dbReference type="ARBA" id="ARBA00022553"/>
    </source>
</evidence>
<evidence type="ECO:0000256" key="7">
    <source>
        <dbReference type="ARBA" id="ARBA00066330"/>
    </source>
</evidence>
<feature type="domain" description="Alpha-D-phosphohexomutase alpha/beta/alpha" evidence="15">
    <location>
        <begin position="259"/>
        <end position="369"/>
    </location>
</feature>
<evidence type="ECO:0000259" key="15">
    <source>
        <dbReference type="Pfam" id="PF02880"/>
    </source>
</evidence>
<keyword evidence="5 9" id="KW-0413">Isomerase</keyword>
<reference evidence="16 17" key="1">
    <citation type="submission" date="2016-10" db="EMBL/GenBank/DDBJ databases">
        <authorList>
            <person name="de Groot N.N."/>
        </authorList>
    </citation>
    <scope>NUCLEOTIDE SEQUENCE [LARGE SCALE GENOMIC DNA]</scope>
    <source>
        <strain evidence="16 17">CGMCC 1.7056</strain>
    </source>
</reference>
<dbReference type="InterPro" id="IPR036900">
    <property type="entry name" value="A-D-PHexomutase_C_sf"/>
</dbReference>
<dbReference type="RefSeq" id="WP_091124768.1">
    <property type="nucleotide sequence ID" value="NZ_FOLB01000010.1"/>
</dbReference>
<sequence>MARLFGTDGVRGLANGEILTARLALDLAVSAAQVLGDAGQFEGHRPRAVVGRDPRVSGQFLEAAVAAGLASAGVDVLDIGVMPTPGIAFLTGSLGVDLGVVITASHNPMPDNGIKFLARGGVKLDDTLEDAIEARLDQPWTHPTGAAVGRIGFYHGGIDDYVDHLLSSMRGRLDGLTVVLDCANGAAHESAPLAFERAGAHVIPINDKPNGTNINDGVGSTHIEGLRRAVLDAGADAGFAFDGDADRCLAVSADGELVDGDQIMGMLALALRDEGRLASDTLVATVMSNLGLRRAMKDAGVTLLATAVGDRYVLEAMKAGGYSLGGEQSGHVIMSDHATTGDGTLTALHVAQRIASTGLPLAELASVVARFPQVLLNVPGVDKARCDDDELLAAVAAEEADLGDSGRVLLRPSGTEPLVRVMVEAPTAEVATGVAERLAAVVRARLSL</sequence>
<comment type="PTM">
    <text evidence="9">Activated by phosphorylation.</text>
</comment>
<feature type="binding site" evidence="9">
    <location>
        <position position="246"/>
    </location>
    <ligand>
        <name>Mg(2+)</name>
        <dbReference type="ChEBI" id="CHEBI:18420"/>
    </ligand>
</feature>
<dbReference type="Pfam" id="PF02879">
    <property type="entry name" value="PGM_PMM_II"/>
    <property type="match status" value="1"/>
</dbReference>
<feature type="binding site" evidence="9">
    <location>
        <position position="242"/>
    </location>
    <ligand>
        <name>Mg(2+)</name>
        <dbReference type="ChEBI" id="CHEBI:18420"/>
    </ligand>
</feature>
<dbReference type="GO" id="GO:0005975">
    <property type="term" value="P:carbohydrate metabolic process"/>
    <property type="evidence" value="ECO:0007669"/>
    <property type="project" value="InterPro"/>
</dbReference>
<dbReference type="GO" id="GO:0008966">
    <property type="term" value="F:phosphoglucosamine mutase activity"/>
    <property type="evidence" value="ECO:0007669"/>
    <property type="project" value="UniProtKB-UniRule"/>
</dbReference>
<feature type="domain" description="Alpha-D-phosphohexomutase alpha/beta/alpha" evidence="14">
    <location>
        <begin position="159"/>
        <end position="255"/>
    </location>
</feature>
<evidence type="ECO:0000256" key="8">
    <source>
        <dbReference type="ARBA" id="ARBA00068193"/>
    </source>
</evidence>
<comment type="similarity">
    <text evidence="1 9 10">Belongs to the phosphohexose mutase family.</text>
</comment>
<dbReference type="InterPro" id="IPR016055">
    <property type="entry name" value="A-D-PHexomutase_a/b/a-I/II/III"/>
</dbReference>
<evidence type="ECO:0000256" key="10">
    <source>
        <dbReference type="RuleBase" id="RU004326"/>
    </source>
</evidence>
<dbReference type="GO" id="GO:0009252">
    <property type="term" value="P:peptidoglycan biosynthetic process"/>
    <property type="evidence" value="ECO:0007669"/>
    <property type="project" value="TreeGrafter"/>
</dbReference>
<dbReference type="InterPro" id="IPR005844">
    <property type="entry name" value="A-D-PHexomutase_a/b/a-I"/>
</dbReference>
<proteinExistence type="inferred from homology"/>
<dbReference type="InterPro" id="IPR005841">
    <property type="entry name" value="Alpha-D-phosphohexomutase_SF"/>
</dbReference>
<dbReference type="InterPro" id="IPR016066">
    <property type="entry name" value="A-D-PHexomutase_CS"/>
</dbReference>
<gene>
    <name evidence="9" type="primary">glmM</name>
    <name evidence="16" type="ORF">SAMN04487968_1109</name>
</gene>
<dbReference type="InterPro" id="IPR005845">
    <property type="entry name" value="A-D-PHexomutase_a/b/a-II"/>
</dbReference>
<comment type="function">
    <text evidence="9 11">Catalyzes the conversion of glucosamine-6-phosphate to glucosamine-1-phosphate.</text>
</comment>
<dbReference type="GO" id="GO:0005829">
    <property type="term" value="C:cytosol"/>
    <property type="evidence" value="ECO:0007669"/>
    <property type="project" value="TreeGrafter"/>
</dbReference>
<evidence type="ECO:0000259" key="14">
    <source>
        <dbReference type="Pfam" id="PF02879"/>
    </source>
</evidence>
<dbReference type="EC" id="5.4.2.10" evidence="7 9"/>
<dbReference type="InterPro" id="IPR005846">
    <property type="entry name" value="A-D-PHexomutase_a/b/a-III"/>
</dbReference>
<dbReference type="Pfam" id="PF00408">
    <property type="entry name" value="PGM_PMM_IV"/>
    <property type="match status" value="1"/>
</dbReference>
<dbReference type="STRING" id="574651.SAMN04487968_1109"/>
<dbReference type="HAMAP" id="MF_01554_B">
    <property type="entry name" value="GlmM_B"/>
    <property type="match status" value="1"/>
</dbReference>
<dbReference type="PANTHER" id="PTHR42946">
    <property type="entry name" value="PHOSPHOHEXOSE MUTASE"/>
    <property type="match status" value="1"/>
</dbReference>
<feature type="active site" description="Phosphoserine intermediate" evidence="9">
    <location>
        <position position="105"/>
    </location>
</feature>
<organism evidence="16 17">
    <name type="scientific">Nocardioides terrae</name>
    <dbReference type="NCBI Taxonomy" id="574651"/>
    <lineage>
        <taxon>Bacteria</taxon>
        <taxon>Bacillati</taxon>
        <taxon>Actinomycetota</taxon>
        <taxon>Actinomycetes</taxon>
        <taxon>Propionibacteriales</taxon>
        <taxon>Nocardioidaceae</taxon>
        <taxon>Nocardioides</taxon>
    </lineage>
</organism>
<dbReference type="FunFam" id="3.40.120.10:FF:000001">
    <property type="entry name" value="Phosphoglucosamine mutase"/>
    <property type="match status" value="1"/>
</dbReference>
<dbReference type="GO" id="GO:0006048">
    <property type="term" value="P:UDP-N-acetylglucosamine biosynthetic process"/>
    <property type="evidence" value="ECO:0007669"/>
    <property type="project" value="TreeGrafter"/>
</dbReference>
<dbReference type="Proteomes" id="UP000198832">
    <property type="component" value="Unassembled WGS sequence"/>
</dbReference>
<dbReference type="InterPro" id="IPR050060">
    <property type="entry name" value="Phosphoglucosamine_mutase"/>
</dbReference>
<dbReference type="CDD" id="cd05802">
    <property type="entry name" value="GlmM"/>
    <property type="match status" value="1"/>
</dbReference>
<dbReference type="SUPFAM" id="SSF55957">
    <property type="entry name" value="Phosphoglucomutase, C-terminal domain"/>
    <property type="match status" value="1"/>
</dbReference>
<dbReference type="InterPro" id="IPR005843">
    <property type="entry name" value="A-D-PHexomutase_C"/>
</dbReference>
<dbReference type="PROSITE" id="PS00710">
    <property type="entry name" value="PGM_PMM"/>
    <property type="match status" value="1"/>
</dbReference>
<dbReference type="GO" id="GO:0004615">
    <property type="term" value="F:phosphomannomutase activity"/>
    <property type="evidence" value="ECO:0007669"/>
    <property type="project" value="TreeGrafter"/>
</dbReference>
<dbReference type="Gene3D" id="3.40.120.10">
    <property type="entry name" value="Alpha-D-Glucose-1,6-Bisphosphate, subunit A, domain 3"/>
    <property type="match status" value="3"/>
</dbReference>
<dbReference type="NCBIfam" id="TIGR01455">
    <property type="entry name" value="glmM"/>
    <property type="match status" value="1"/>
</dbReference>
<evidence type="ECO:0000256" key="6">
    <source>
        <dbReference type="ARBA" id="ARBA00050364"/>
    </source>
</evidence>
<accession>A0A1I1LK30</accession>
<keyword evidence="2 9" id="KW-0597">Phosphoprotein</keyword>
<evidence type="ECO:0000256" key="11">
    <source>
        <dbReference type="RuleBase" id="RU004327"/>
    </source>
</evidence>
<feature type="domain" description="Alpha-D-phosphohexomutase C-terminal" evidence="12">
    <location>
        <begin position="377"/>
        <end position="440"/>
    </location>
</feature>
<dbReference type="InterPro" id="IPR006352">
    <property type="entry name" value="GlmM_bact"/>
</dbReference>
<comment type="catalytic activity">
    <reaction evidence="6 9 11">
        <text>alpha-D-glucosamine 1-phosphate = D-glucosamine 6-phosphate</text>
        <dbReference type="Rhea" id="RHEA:23424"/>
        <dbReference type="ChEBI" id="CHEBI:58516"/>
        <dbReference type="ChEBI" id="CHEBI:58725"/>
        <dbReference type="EC" id="5.4.2.10"/>
    </reaction>
</comment>
<dbReference type="EMBL" id="FOLB01000010">
    <property type="protein sequence ID" value="SFC71328.1"/>
    <property type="molecule type" value="Genomic_DNA"/>
</dbReference>
<dbReference type="PRINTS" id="PR00509">
    <property type="entry name" value="PGMPMM"/>
</dbReference>
<feature type="domain" description="Alpha-D-phosphohexomutase alpha/beta/alpha" evidence="13">
    <location>
        <begin position="3"/>
        <end position="137"/>
    </location>
</feature>
<evidence type="ECO:0000259" key="13">
    <source>
        <dbReference type="Pfam" id="PF02878"/>
    </source>
</evidence>
<keyword evidence="4 9" id="KW-0460">Magnesium</keyword>
<keyword evidence="17" id="KW-1185">Reference proteome</keyword>
<feature type="modified residue" description="Phosphoserine" evidence="9">
    <location>
        <position position="105"/>
    </location>
</feature>
<dbReference type="Gene3D" id="3.30.310.50">
    <property type="entry name" value="Alpha-D-phosphohexomutase, C-terminal domain"/>
    <property type="match status" value="1"/>
</dbReference>
<dbReference type="FunFam" id="3.30.310.50:FF:000001">
    <property type="entry name" value="Phosphoglucosamine mutase"/>
    <property type="match status" value="1"/>
</dbReference>
<feature type="binding site" evidence="9">
    <location>
        <position position="244"/>
    </location>
    <ligand>
        <name>Mg(2+)</name>
        <dbReference type="ChEBI" id="CHEBI:18420"/>
    </ligand>
</feature>
<dbReference type="SUPFAM" id="SSF53738">
    <property type="entry name" value="Phosphoglucomutase, first 3 domains"/>
    <property type="match status" value="3"/>
</dbReference>
<protein>
    <recommendedName>
        <fullName evidence="8 9">Phosphoglucosamine mutase</fullName>
        <ecNumber evidence="7 9">5.4.2.10</ecNumber>
    </recommendedName>
</protein>